<feature type="domain" description="Peptidase C39-like" evidence="2">
    <location>
        <begin position="87"/>
        <end position="247"/>
    </location>
</feature>
<dbReference type="Proteomes" id="UP000070376">
    <property type="component" value="Unassembled WGS sequence"/>
</dbReference>
<gene>
    <name evidence="3" type="ORF">HMPREF3213_02299</name>
</gene>
<dbReference type="PANTHER" id="PTHR37806">
    <property type="entry name" value="LMO0724 PROTEIN"/>
    <property type="match status" value="1"/>
</dbReference>
<dbReference type="InterPro" id="IPR039563">
    <property type="entry name" value="Peptidase_C39_single_dom"/>
</dbReference>
<dbReference type="Pfam" id="PF13529">
    <property type="entry name" value="Peptidase_C39_2"/>
    <property type="match status" value="1"/>
</dbReference>
<name>A0A133KLE0_HEYCO</name>
<evidence type="ECO:0000256" key="1">
    <source>
        <dbReference type="SAM" id="Phobius"/>
    </source>
</evidence>
<dbReference type="AlphaFoldDB" id="A0A133KLE0"/>
<dbReference type="EMBL" id="LRPN01000091">
    <property type="protein sequence ID" value="KWZ80499.1"/>
    <property type="molecule type" value="Genomic_DNA"/>
</dbReference>
<keyword evidence="1" id="KW-1133">Transmembrane helix</keyword>
<keyword evidence="1" id="KW-0812">Transmembrane</keyword>
<evidence type="ECO:0000259" key="2">
    <source>
        <dbReference type="Pfam" id="PF13529"/>
    </source>
</evidence>
<organism evidence="3">
    <name type="scientific">Heyndrickxia coagulans</name>
    <name type="common">Weizmannia coagulans</name>
    <dbReference type="NCBI Taxonomy" id="1398"/>
    <lineage>
        <taxon>Bacteria</taxon>
        <taxon>Bacillati</taxon>
        <taxon>Bacillota</taxon>
        <taxon>Bacilli</taxon>
        <taxon>Bacillales</taxon>
        <taxon>Bacillaceae</taxon>
        <taxon>Heyndrickxia</taxon>
    </lineage>
</organism>
<comment type="caution">
    <text evidence="3">The sequence shown here is derived from an EMBL/GenBank/DDBJ whole genome shotgun (WGS) entry which is preliminary data.</text>
</comment>
<feature type="transmembrane region" description="Helical" evidence="1">
    <location>
        <begin position="49"/>
        <end position="67"/>
    </location>
</feature>
<dbReference type="PANTHER" id="PTHR37806:SF1">
    <property type="entry name" value="PEPTIDASE C39-LIKE DOMAIN-CONTAINING PROTEIN"/>
    <property type="match status" value="1"/>
</dbReference>
<reference evidence="3" key="1">
    <citation type="submission" date="2016-01" db="EMBL/GenBank/DDBJ databases">
        <authorList>
            <person name="Oliw E.H."/>
        </authorList>
    </citation>
    <scope>NUCLEOTIDE SEQUENCE [LARGE SCALE GENOMIC DNA]</scope>
    <source>
        <strain evidence="3">GED7749B</strain>
    </source>
</reference>
<proteinExistence type="predicted"/>
<dbReference type="Gene3D" id="3.90.70.10">
    <property type="entry name" value="Cysteine proteinases"/>
    <property type="match status" value="1"/>
</dbReference>
<evidence type="ECO:0000313" key="3">
    <source>
        <dbReference type="EMBL" id="KWZ80499.1"/>
    </source>
</evidence>
<dbReference type="InterPro" id="IPR039564">
    <property type="entry name" value="Peptidase_C39-like"/>
</dbReference>
<dbReference type="CDD" id="cd02549">
    <property type="entry name" value="Peptidase_C39A"/>
    <property type="match status" value="1"/>
</dbReference>
<sequence>MAGLKAGQTVSRALPRPAGVKVHTGKNGKTVNAFAITERGVAQMKSSRLIFAAIVLIVMLLALNEYLTHKESAQKSAQNNAAAKKLLDVPLIRQMDAPRLYNGCEVTSLAMLLADNGFHVTKNHLAEEIKYVPFTYKNGQHGNPNAGFVGNMEDGPGYGVYHGPVFELAKKYAGTRAADLTGQPFSKILENVEEGHAVWVITTARFQPVSDFKTWDTPQGSINITYSEHSVVITGYDPGHIYVNDPYGTKNKQLGREAFEKAWKQMGSQAIVIR</sequence>
<dbReference type="PATRIC" id="fig|1398.22.peg.2305"/>
<keyword evidence="1" id="KW-0472">Membrane</keyword>
<accession>A0A133KLE0</accession>
<protein>
    <recommendedName>
        <fullName evidence="2">Peptidase C39-like domain-containing protein</fullName>
    </recommendedName>
</protein>